<dbReference type="Pfam" id="PF23368">
    <property type="entry name" value="DUF7092"/>
    <property type="match status" value="1"/>
</dbReference>
<dbReference type="PANTHER" id="PTHR22726">
    <property type="entry name" value="METALLOENDOPEPTIDASE OMA1"/>
    <property type="match status" value="1"/>
</dbReference>
<keyword evidence="2" id="KW-0479">Metal-binding</keyword>
<dbReference type="PANTHER" id="PTHR22726:SF24">
    <property type="entry name" value="M48 FAMILY METALLOPEPTIDASE"/>
    <property type="match status" value="1"/>
</dbReference>
<evidence type="ECO:0000256" key="1">
    <source>
        <dbReference type="ARBA" id="ARBA00022670"/>
    </source>
</evidence>
<dbReference type="InterPro" id="IPR001915">
    <property type="entry name" value="Peptidase_M48"/>
</dbReference>
<dbReference type="Pfam" id="PF01435">
    <property type="entry name" value="Peptidase_M48"/>
    <property type="match status" value="1"/>
</dbReference>
<dbReference type="CDD" id="cd07332">
    <property type="entry name" value="M48C_Oma1_like"/>
    <property type="match status" value="1"/>
</dbReference>
<feature type="domain" description="DUF7092" evidence="8">
    <location>
        <begin position="3"/>
        <end position="79"/>
    </location>
</feature>
<dbReference type="AlphaFoldDB" id="A0A4R6U296"/>
<dbReference type="InterPro" id="IPR055518">
    <property type="entry name" value="DUF7092"/>
</dbReference>
<dbReference type="GO" id="GO:0004222">
    <property type="term" value="F:metalloendopeptidase activity"/>
    <property type="evidence" value="ECO:0007669"/>
    <property type="project" value="InterPro"/>
</dbReference>
<evidence type="ECO:0000256" key="3">
    <source>
        <dbReference type="ARBA" id="ARBA00022801"/>
    </source>
</evidence>
<dbReference type="Proteomes" id="UP000294575">
    <property type="component" value="Unassembled WGS sequence"/>
</dbReference>
<evidence type="ECO:0000259" key="8">
    <source>
        <dbReference type="Pfam" id="PF23368"/>
    </source>
</evidence>
<dbReference type="GO" id="GO:0016020">
    <property type="term" value="C:membrane"/>
    <property type="evidence" value="ECO:0007669"/>
    <property type="project" value="TreeGrafter"/>
</dbReference>
<dbReference type="GO" id="GO:0051603">
    <property type="term" value="P:proteolysis involved in protein catabolic process"/>
    <property type="evidence" value="ECO:0007669"/>
    <property type="project" value="TreeGrafter"/>
</dbReference>
<feature type="domain" description="Peptidase M48" evidence="7">
    <location>
        <begin position="178"/>
        <end position="336"/>
    </location>
</feature>
<keyword evidence="5 6" id="KW-0482">Metalloprotease</keyword>
<dbReference type="GO" id="GO:0046872">
    <property type="term" value="F:metal ion binding"/>
    <property type="evidence" value="ECO:0007669"/>
    <property type="project" value="UniProtKB-KW"/>
</dbReference>
<evidence type="ECO:0000256" key="2">
    <source>
        <dbReference type="ARBA" id="ARBA00022723"/>
    </source>
</evidence>
<accession>A0A4R6U296</accession>
<evidence type="ECO:0000259" key="7">
    <source>
        <dbReference type="Pfam" id="PF01435"/>
    </source>
</evidence>
<comment type="cofactor">
    <cofactor evidence="6">
        <name>Zn(2+)</name>
        <dbReference type="ChEBI" id="CHEBI:29105"/>
    </cofactor>
    <text evidence="6">Binds 1 zinc ion per subunit.</text>
</comment>
<sequence length="338" mass="37457">MQARGSYFDGLSSQRHDARLELAADGNWCLHYDTHVRSYPPASVQVGSRLGNSARMISFDDGGHFASDDHAALDLMMRHLHGARHGWLHSLESSWKWMLLSVVVLLLSLYLGLTRGAPLAARGIVAALPPGIEAHIGRQTLQFLDDYLLEPSQLPAERQQQLQQHFAPLLAAHPDLRLRVHFRQASIGANAFALPGGDLVFLDDIVELAEDDDELSAVLAHEIGHVAGHHGMRRIVQNGLLYWGMMAITGDISAASDTLAGAPAYLMNMAYSRDMESEADDFALQQLHHQGIAPVHFANIMRRLDTAAASEEPARRTEKLLHMLSSHPDTRERVRKFE</sequence>
<comment type="caution">
    <text evidence="9">The sequence shown here is derived from an EMBL/GenBank/DDBJ whole genome shotgun (WGS) entry which is preliminary data.</text>
</comment>
<evidence type="ECO:0000256" key="4">
    <source>
        <dbReference type="ARBA" id="ARBA00022833"/>
    </source>
</evidence>
<dbReference type="InterPro" id="IPR051156">
    <property type="entry name" value="Mito/Outer_Membr_Metalloprot"/>
</dbReference>
<comment type="similarity">
    <text evidence="6">Belongs to the peptidase M48 family.</text>
</comment>
<evidence type="ECO:0000313" key="9">
    <source>
        <dbReference type="EMBL" id="TDQ38485.1"/>
    </source>
</evidence>
<reference evidence="9 10" key="1">
    <citation type="submission" date="2019-03" db="EMBL/GenBank/DDBJ databases">
        <title>Genomic Encyclopedia of Type Strains, Phase IV (KMG-IV): sequencing the most valuable type-strain genomes for metagenomic binning, comparative biology and taxonomic classification.</title>
        <authorList>
            <person name="Goeker M."/>
        </authorList>
    </citation>
    <scope>NUCLEOTIDE SEQUENCE [LARGE SCALE GENOMIC DNA]</scope>
    <source>
        <strain evidence="9 10">DSM 28679</strain>
    </source>
</reference>
<evidence type="ECO:0000256" key="6">
    <source>
        <dbReference type="RuleBase" id="RU003983"/>
    </source>
</evidence>
<name>A0A4R6U296_9GAMM</name>
<dbReference type="RefSeq" id="WP_101496203.1">
    <property type="nucleotide sequence ID" value="NZ_LNJZ01000005.1"/>
</dbReference>
<keyword evidence="10" id="KW-1185">Reference proteome</keyword>
<keyword evidence="3 6" id="KW-0378">Hydrolase</keyword>
<dbReference type="Gene3D" id="3.30.2010.10">
    <property type="entry name" value="Metalloproteases ('zincins'), catalytic domain"/>
    <property type="match status" value="1"/>
</dbReference>
<dbReference type="OrthoDB" id="9810445at2"/>
<gene>
    <name evidence="9" type="ORF">DFQ45_10459</name>
</gene>
<proteinExistence type="inferred from homology"/>
<evidence type="ECO:0000256" key="5">
    <source>
        <dbReference type="ARBA" id="ARBA00023049"/>
    </source>
</evidence>
<organism evidence="9 10">
    <name type="scientific">Thiopseudomonas denitrificans</name>
    <dbReference type="NCBI Taxonomy" id="1501432"/>
    <lineage>
        <taxon>Bacteria</taxon>
        <taxon>Pseudomonadati</taxon>
        <taxon>Pseudomonadota</taxon>
        <taxon>Gammaproteobacteria</taxon>
        <taxon>Pseudomonadales</taxon>
        <taxon>Pseudomonadaceae</taxon>
        <taxon>Thiopseudomonas</taxon>
    </lineage>
</organism>
<keyword evidence="4 6" id="KW-0862">Zinc</keyword>
<evidence type="ECO:0000313" key="10">
    <source>
        <dbReference type="Proteomes" id="UP000294575"/>
    </source>
</evidence>
<keyword evidence="1 6" id="KW-0645">Protease</keyword>
<dbReference type="EMBL" id="SNYK01000004">
    <property type="protein sequence ID" value="TDQ38485.1"/>
    <property type="molecule type" value="Genomic_DNA"/>
</dbReference>
<protein>
    <submittedName>
        <fullName evidence="9">Peptidase M48-like protein</fullName>
    </submittedName>
</protein>